<reference evidence="3" key="1">
    <citation type="journal article" date="2019" name="Int. J. Syst. Evol. Microbiol.">
        <title>The Global Catalogue of Microorganisms (GCM) 10K type strain sequencing project: providing services to taxonomists for standard genome sequencing and annotation.</title>
        <authorList>
            <consortium name="The Broad Institute Genomics Platform"/>
            <consortium name="The Broad Institute Genome Sequencing Center for Infectious Disease"/>
            <person name="Wu L."/>
            <person name="Ma J."/>
        </authorList>
    </citation>
    <scope>NUCLEOTIDE SEQUENCE [LARGE SCALE GENOMIC DNA]</scope>
    <source>
        <strain evidence="3">CGMCC 1.12702</strain>
    </source>
</reference>
<dbReference type="InterPro" id="IPR003615">
    <property type="entry name" value="HNH_nuc"/>
</dbReference>
<comment type="caution">
    <text evidence="2">The sequence shown here is derived from an EMBL/GenBank/DDBJ whole genome shotgun (WGS) entry which is preliminary data.</text>
</comment>
<gene>
    <name evidence="2" type="ORF">ACFSGX_13995</name>
</gene>
<keyword evidence="3" id="KW-1185">Reference proteome</keyword>
<name>A0ABW4U3T3_9SPHN</name>
<keyword evidence="2" id="KW-0378">Hydrolase</keyword>
<protein>
    <submittedName>
        <fullName evidence="2">HNH endonuclease</fullName>
    </submittedName>
</protein>
<proteinExistence type="predicted"/>
<dbReference type="GO" id="GO:0004519">
    <property type="term" value="F:endonuclease activity"/>
    <property type="evidence" value="ECO:0007669"/>
    <property type="project" value="UniProtKB-KW"/>
</dbReference>
<dbReference type="Gene3D" id="1.10.30.50">
    <property type="match status" value="1"/>
</dbReference>
<evidence type="ECO:0000313" key="3">
    <source>
        <dbReference type="Proteomes" id="UP001597400"/>
    </source>
</evidence>
<feature type="domain" description="HNH nuclease" evidence="1">
    <location>
        <begin position="47"/>
        <end position="105"/>
    </location>
</feature>
<dbReference type="PANTHER" id="PTHR41286:SF1">
    <property type="entry name" value="HNH NUCLEASE YAJD-RELATED"/>
    <property type="match status" value="1"/>
</dbReference>
<dbReference type="RefSeq" id="WP_380930841.1">
    <property type="nucleotide sequence ID" value="NZ_JBHUGS010000004.1"/>
</dbReference>
<keyword evidence="2" id="KW-0255">Endonuclease</keyword>
<dbReference type="CDD" id="cd00085">
    <property type="entry name" value="HNHc"/>
    <property type="match status" value="1"/>
</dbReference>
<organism evidence="2 3">
    <name type="scientific">Sphingomonas arantia</name>
    <dbReference type="NCBI Taxonomy" id="1460676"/>
    <lineage>
        <taxon>Bacteria</taxon>
        <taxon>Pseudomonadati</taxon>
        <taxon>Pseudomonadota</taxon>
        <taxon>Alphaproteobacteria</taxon>
        <taxon>Sphingomonadales</taxon>
        <taxon>Sphingomonadaceae</taxon>
        <taxon>Sphingomonas</taxon>
    </lineage>
</organism>
<dbReference type="PANTHER" id="PTHR41286">
    <property type="entry name" value="HNH NUCLEASE YAJD-RELATED"/>
    <property type="match status" value="1"/>
</dbReference>
<dbReference type="EMBL" id="JBHUGS010000004">
    <property type="protein sequence ID" value="MFD1951881.1"/>
    <property type="molecule type" value="Genomic_DNA"/>
</dbReference>
<dbReference type="SMART" id="SM00507">
    <property type="entry name" value="HNHc"/>
    <property type="match status" value="1"/>
</dbReference>
<sequence length="117" mass="13885">MGRLKSLPSRLASPASRLAYLPDRPAYDRNRDQQPWRKWYKLARWQKLRMHILKRDLFTCQWPGCGRIEADTSLLVADHRRPHRGDERLFWDERNLQCLCKPCHDGPKARAEADDFG</sequence>
<keyword evidence="2" id="KW-0540">Nuclease</keyword>
<evidence type="ECO:0000313" key="2">
    <source>
        <dbReference type="EMBL" id="MFD1951881.1"/>
    </source>
</evidence>
<dbReference type="Proteomes" id="UP001597400">
    <property type="component" value="Unassembled WGS sequence"/>
</dbReference>
<accession>A0ABW4U3T3</accession>
<evidence type="ECO:0000259" key="1">
    <source>
        <dbReference type="SMART" id="SM00507"/>
    </source>
</evidence>